<evidence type="ECO:0000313" key="3">
    <source>
        <dbReference type="Proteomes" id="UP000267223"/>
    </source>
</evidence>
<dbReference type="OrthoDB" id="2540540at2"/>
<accession>A0A3M9N7U8</accession>
<feature type="signal peptide" evidence="1">
    <location>
        <begin position="1"/>
        <end position="27"/>
    </location>
</feature>
<dbReference type="Pfam" id="PF14100">
    <property type="entry name" value="DUF6807"/>
    <property type="match status" value="1"/>
</dbReference>
<protein>
    <recommendedName>
        <fullName evidence="4">Methane oxygenase PmoA</fullName>
    </recommendedName>
</protein>
<evidence type="ECO:0000313" key="2">
    <source>
        <dbReference type="EMBL" id="RNI33880.1"/>
    </source>
</evidence>
<gene>
    <name evidence="2" type="ORF">EFY79_17820</name>
</gene>
<dbReference type="Proteomes" id="UP000267223">
    <property type="component" value="Unassembled WGS sequence"/>
</dbReference>
<dbReference type="EMBL" id="RJJR01000016">
    <property type="protein sequence ID" value="RNI33880.1"/>
    <property type="molecule type" value="Genomic_DNA"/>
</dbReference>
<proteinExistence type="predicted"/>
<dbReference type="AlphaFoldDB" id="A0A3M9N7U8"/>
<sequence>MTKKIKGALYCFLLSSAALFYTSVVFGQNEKKVKVEKVPKQDRIDVLINDKPFTSFLYPDTLEKPVLYPVHAADGQIVTRGFPINPQPGEPTDHPHHLGIWFNFENVNGLDFWNNSYAIPADKKHLYGWIKTDRIINASGGKTGTILYHANWTDQKNNVLLEEVTKLSFSGTEHHRIIDRVTTLTADTMVKFTDAKDGMYAIRLAHELQIPDKKDKEFKDDKGNVTVVKGGADDVANGNYLTSEGKTGDDAWSTRGRWCKVYGKMGNDSMTVAIIDHPENPNYPTFWHARGYGLFAANPLGEKIFTNGKSAKNLQLKKGESVTFRFRIVIDSDNKTLSVAELNKLADDFAK</sequence>
<evidence type="ECO:0008006" key="4">
    <source>
        <dbReference type="Google" id="ProtNLM"/>
    </source>
</evidence>
<comment type="caution">
    <text evidence="2">The sequence shown here is derived from an EMBL/GenBank/DDBJ whole genome shotgun (WGS) entry which is preliminary data.</text>
</comment>
<feature type="chain" id="PRO_5017929601" description="Methane oxygenase PmoA" evidence="1">
    <location>
        <begin position="28"/>
        <end position="351"/>
    </location>
</feature>
<dbReference type="InterPro" id="IPR029475">
    <property type="entry name" value="DUF6807"/>
</dbReference>
<name>A0A3M9N7U8_9BACT</name>
<evidence type="ECO:0000256" key="1">
    <source>
        <dbReference type="SAM" id="SignalP"/>
    </source>
</evidence>
<keyword evidence="1" id="KW-0732">Signal</keyword>
<keyword evidence="3" id="KW-1185">Reference proteome</keyword>
<organism evidence="2 3">
    <name type="scientific">Hanamia caeni</name>
    <dbReference type="NCBI Taxonomy" id="2294116"/>
    <lineage>
        <taxon>Bacteria</taxon>
        <taxon>Pseudomonadati</taxon>
        <taxon>Bacteroidota</taxon>
        <taxon>Chitinophagia</taxon>
        <taxon>Chitinophagales</taxon>
        <taxon>Chitinophagaceae</taxon>
        <taxon>Hanamia</taxon>
    </lineage>
</organism>
<reference evidence="2 3" key="1">
    <citation type="submission" date="2018-11" db="EMBL/GenBank/DDBJ databases">
        <title>Draft genome sequence of Ferruginibacter sp. BO-59.</title>
        <authorList>
            <person name="Im W.T."/>
        </authorList>
    </citation>
    <scope>NUCLEOTIDE SEQUENCE [LARGE SCALE GENOMIC DNA]</scope>
    <source>
        <strain evidence="2 3">BO-59</strain>
    </source>
</reference>